<feature type="compositionally biased region" description="Basic and acidic residues" evidence="2">
    <location>
        <begin position="1747"/>
        <end position="1761"/>
    </location>
</feature>
<accession>A0A2P2KFP6</accession>
<evidence type="ECO:0000256" key="1">
    <source>
        <dbReference type="SAM" id="Coils"/>
    </source>
</evidence>
<evidence type="ECO:0000313" key="4">
    <source>
        <dbReference type="EMBL" id="MBX04558.1"/>
    </source>
</evidence>
<feature type="domain" description="S phase cyclin A-associated protein in the endoplasmic reticulum N-terminal" evidence="3">
    <location>
        <begin position="476"/>
        <end position="576"/>
    </location>
</feature>
<feature type="region of interest" description="Disordered" evidence="2">
    <location>
        <begin position="1696"/>
        <end position="1763"/>
    </location>
</feature>
<feature type="region of interest" description="Disordered" evidence="2">
    <location>
        <begin position="1043"/>
        <end position="1073"/>
    </location>
</feature>
<feature type="compositionally biased region" description="Basic and acidic residues" evidence="2">
    <location>
        <begin position="1431"/>
        <end position="1445"/>
    </location>
</feature>
<dbReference type="PANTHER" id="PTHR31434">
    <property type="entry name" value="S PHASE CYCLIN A-ASSOCIATED PROTEIN IN THE ENDOPLASMIC RETICULUM"/>
    <property type="match status" value="1"/>
</dbReference>
<name>A0A2P2KFP6_RHIMU</name>
<feature type="compositionally biased region" description="Polar residues" evidence="2">
    <location>
        <begin position="1724"/>
        <end position="1740"/>
    </location>
</feature>
<feature type="region of interest" description="Disordered" evidence="2">
    <location>
        <begin position="44"/>
        <end position="73"/>
    </location>
</feature>
<protein>
    <submittedName>
        <fullName evidence="4">Uncharacterized protein LOC105640592</fullName>
    </submittedName>
</protein>
<reference evidence="4" key="1">
    <citation type="submission" date="2018-02" db="EMBL/GenBank/DDBJ databases">
        <title>Rhizophora mucronata_Transcriptome.</title>
        <authorList>
            <person name="Meera S.P."/>
            <person name="Sreeshan A."/>
            <person name="Augustine A."/>
        </authorList>
    </citation>
    <scope>NUCLEOTIDE SEQUENCE</scope>
    <source>
        <tissue evidence="4">Leaf</tissue>
    </source>
</reference>
<dbReference type="InterPro" id="IPR032446">
    <property type="entry name" value="SCAPER_N"/>
</dbReference>
<feature type="compositionally biased region" description="Basic and acidic residues" evidence="2">
    <location>
        <begin position="621"/>
        <end position="642"/>
    </location>
</feature>
<keyword evidence="1" id="KW-0175">Coiled coil</keyword>
<feature type="region of interest" description="Disordered" evidence="2">
    <location>
        <begin position="1"/>
        <end position="21"/>
    </location>
</feature>
<feature type="compositionally biased region" description="Polar residues" evidence="2">
    <location>
        <begin position="602"/>
        <end position="620"/>
    </location>
</feature>
<dbReference type="PANTHER" id="PTHR31434:SF2">
    <property type="entry name" value="S PHASE CYCLIN A-ASSOCIATED PROTEIN IN THE ENDOPLASMIC RETICULUM"/>
    <property type="match status" value="1"/>
</dbReference>
<evidence type="ECO:0000259" key="3">
    <source>
        <dbReference type="Pfam" id="PF16501"/>
    </source>
</evidence>
<feature type="coiled-coil region" evidence="1">
    <location>
        <begin position="815"/>
        <end position="854"/>
    </location>
</feature>
<dbReference type="Pfam" id="PF16501">
    <property type="entry name" value="SCAPER_N"/>
    <property type="match status" value="1"/>
</dbReference>
<proteinExistence type="predicted"/>
<dbReference type="EMBL" id="GGEC01024074">
    <property type="protein sequence ID" value="MBX04558.1"/>
    <property type="molecule type" value="Transcribed_RNA"/>
</dbReference>
<feature type="region of interest" description="Disordered" evidence="2">
    <location>
        <begin position="1424"/>
        <end position="1461"/>
    </location>
</feature>
<organism evidence="4">
    <name type="scientific">Rhizophora mucronata</name>
    <name type="common">Asiatic mangrove</name>
    <dbReference type="NCBI Taxonomy" id="61149"/>
    <lineage>
        <taxon>Eukaryota</taxon>
        <taxon>Viridiplantae</taxon>
        <taxon>Streptophyta</taxon>
        <taxon>Embryophyta</taxon>
        <taxon>Tracheophyta</taxon>
        <taxon>Spermatophyta</taxon>
        <taxon>Magnoliopsida</taxon>
        <taxon>eudicotyledons</taxon>
        <taxon>Gunneridae</taxon>
        <taxon>Pentapetalae</taxon>
        <taxon>rosids</taxon>
        <taxon>fabids</taxon>
        <taxon>Malpighiales</taxon>
        <taxon>Rhizophoraceae</taxon>
        <taxon>Rhizophora</taxon>
    </lineage>
</organism>
<feature type="region of interest" description="Disordered" evidence="2">
    <location>
        <begin position="602"/>
        <end position="712"/>
    </location>
</feature>
<feature type="compositionally biased region" description="Polar residues" evidence="2">
    <location>
        <begin position="1061"/>
        <end position="1073"/>
    </location>
</feature>
<feature type="compositionally biased region" description="Polar residues" evidence="2">
    <location>
        <begin position="1446"/>
        <end position="1458"/>
    </location>
</feature>
<evidence type="ECO:0000256" key="2">
    <source>
        <dbReference type="SAM" id="MobiDB-lite"/>
    </source>
</evidence>
<sequence>MENSRAEADDQGSGWLEVKKKHRSGAKFSMQNWDGGFSGKNYSSYQLSQPSLKEKTANLSRKHRSQLAKKEAELPPADCGHTANFASVSAKYEDDRYHLNNSVVREHNKDCESPKLQFFVNDSNFQVDGTQKVLQNDKLLTVPKIKWGDLEDDVLVSHNDRNSRVDLSCSNIKDNNLVFRKPGQKSHLVSNVSCTNPQESKSVADVGVSPDSIMLLTSKEGQTYENDKGLCEISAADMEGPVMNGKTLAPNDGSVCKEMGGGHIKAVSDDWLSSTNSSGEDATRVVELQVSAFSPDVNEMEVSKLSDTNSNLVGILQDSKSESARKSGIEVSGEMRMSAKPQLPAVKESKICEQSGTNENLDLALIPLENELLMPEKSDSKDSREPEMVVEHQLPVMSGINKSPIFEVPTISGNPSAVAITQDCQSPALKKGEYEISGESTMTASVKDNGAPLDGGIHDELLEVQSMSALEESDASESKERFRERLWCFLFENLNRAVDELYLLCELECDVEQMKEAILVLEEAASDFRELTTRVQEFDNVKRSHSIDGAPVALKLDHCRPHALSWEVRRMTTSPHRAEILSSSLDTFKKIQEERAKKVFGNNRSTQWLESSNSRNVSSDNPKKSTRRTDAKYNARELEMKSRRQSGAADHTRGNPYGEKGNVELGRSNKVNTVKNGLDHRHQLPSSDANLSRLPSRENSTSFGTGKSKRELETEKVLHKKGKTLTENIIEKYKSTDHLKKQIPVFEKDKERRNSTSWKSLDAWKEKRNWEDILSSPFRVSSRMSHSPGMSRKSAERARILHDKLMSPEKKKKNAMDLKKEAEDKHARAMRIRNELENERAQKLQRTSEKLNRVNEWQAVRTMRLREGMYARHQRSESRHEAFLAQVVRRAGDESSKVNEVRFITSLNEENKKHMLKQKRQGWELRRAEKLQVIKTKQKEDLAREEAVLERRKVIEAEKLQRLVETQRKKEEAQVRREEERKASSAAREARAFEQLRRREERAKAQQEEAEMLAQKLAERLSESEQRRKFYLEQIRERASMDFRDQSSPFLRRSSNKEGQGRSTPSSSGEDYQENSVSVAACCAPATGTITLQHSQKRRIKKIRQRLMSLKYEFPEPLVGSENAGIGYRTTVGNARVKLGRWLQELKRFRQARKEGAASIGLIIAEIIKFLGGKDPELQASRQAGLLDFIASSLPACHTSKPEACQVTIHLLKLLKVVLSAPANRSYFLSQNLLPPIIPMLSAALENYIKIAASLNVSGINNLPSSEASAENFEKISEVLDNFLWIVTIVIGHSCSDERELQMRNGLLELVIAYQVIHRLRDLFALYDRPQVEGSPFPSSILLSIYLLVILTYRPRSNVSINWMSSSIMKMLRYEGHEAKLPQISDFGYSSRNVTSEDCRPPFSVLNDGTFLFFQDISEDRPSYVSGNTKSAERVSGKKVDEKKPSTSINLDNTSTTDVPLESQHISIEKDEKPLLSVGVEEPNGDRPSLKQPIGYLLSAIGETGLVSLPSLLTSVLLQANNRLSSEQGSYILPSNFEEVATGVLKVLNNLALYDITFVQKMLSWPDLKMEFFHLLSFLLSHCTGKWKAASDQIGVLLLESLLLLSYFALFHTENQAVLRWGKSPTILHKVCDLPFVFFSDPELMPILAGTLVAACYGCEQNKGVVLQELSMDMLLSLLSSCRNALPSVQNSAAVENLQSGDPSESNQQSSELKRSQGDIPSRPSRSNCKTTRLSLGKSSKASKMRSQRDCKAAKTSEEMASKYNPLAPETSLMLHCRFPSSFIDKAEQFFSA</sequence>
<feature type="region of interest" description="Disordered" evidence="2">
    <location>
        <begin position="967"/>
        <end position="1007"/>
    </location>
</feature>
<feature type="compositionally biased region" description="Polar residues" evidence="2">
    <location>
        <begin position="1696"/>
        <end position="1711"/>
    </location>
</feature>